<accession>A0A2U1P6F1</accession>
<comment type="caution">
    <text evidence="1">The sequence shown here is derived from an EMBL/GenBank/DDBJ whole genome shotgun (WGS) entry which is preliminary data.</text>
</comment>
<protein>
    <submittedName>
        <fullName evidence="1">FMP27, GFWDK domain-containing protein</fullName>
    </submittedName>
</protein>
<keyword evidence="2" id="KW-1185">Reference proteome</keyword>
<dbReference type="Pfam" id="PF10344">
    <property type="entry name" value="Hobbit"/>
    <property type="match status" value="1"/>
</dbReference>
<dbReference type="EMBL" id="PKPP01001601">
    <property type="protein sequence ID" value="PWA81341.1"/>
    <property type="molecule type" value="Genomic_DNA"/>
</dbReference>
<dbReference type="STRING" id="35608.A0A2U1P6F1"/>
<gene>
    <name evidence="1" type="ORF">CTI12_AA064640</name>
</gene>
<proteinExistence type="predicted"/>
<name>A0A2U1P6F1_ARTAN</name>
<dbReference type="Proteomes" id="UP000245207">
    <property type="component" value="Unassembled WGS sequence"/>
</dbReference>
<evidence type="ECO:0000313" key="1">
    <source>
        <dbReference type="EMBL" id="PWA81341.1"/>
    </source>
</evidence>
<dbReference type="PANTHER" id="PTHR15678:SF11">
    <property type="entry name" value="FMP27, GFWDK DOMAIN-CONTAINING PROTEIN"/>
    <property type="match status" value="1"/>
</dbReference>
<evidence type="ECO:0000313" key="2">
    <source>
        <dbReference type="Proteomes" id="UP000245207"/>
    </source>
</evidence>
<dbReference type="OrthoDB" id="1721184at2759"/>
<dbReference type="PANTHER" id="PTHR15678">
    <property type="entry name" value="ANTIGEN MLAA-22-RELATED"/>
    <property type="match status" value="1"/>
</dbReference>
<organism evidence="1 2">
    <name type="scientific">Artemisia annua</name>
    <name type="common">Sweet wormwood</name>
    <dbReference type="NCBI Taxonomy" id="35608"/>
    <lineage>
        <taxon>Eukaryota</taxon>
        <taxon>Viridiplantae</taxon>
        <taxon>Streptophyta</taxon>
        <taxon>Embryophyta</taxon>
        <taxon>Tracheophyta</taxon>
        <taxon>Spermatophyta</taxon>
        <taxon>Magnoliopsida</taxon>
        <taxon>eudicotyledons</taxon>
        <taxon>Gunneridae</taxon>
        <taxon>Pentapetalae</taxon>
        <taxon>asterids</taxon>
        <taxon>campanulids</taxon>
        <taxon>Asterales</taxon>
        <taxon>Asteraceae</taxon>
        <taxon>Asteroideae</taxon>
        <taxon>Anthemideae</taxon>
        <taxon>Artemisiinae</taxon>
        <taxon>Artemisia</taxon>
    </lineage>
</organism>
<dbReference type="AlphaFoldDB" id="A0A2U1P6F1"/>
<sequence>MISDSNATEPSVKWDYVIQGLDMHICLPFRLQLRAIDDSIGEMIRALKLVAAAKKKIILPVQKENESSGANTKPKKSSSSKLGRVELYVRKLTDEIEEEPLQGWLDEHYHLRIGEFITLTHGSTYLHLKLKNNKVMAAAVVRTAV</sequence>
<dbReference type="InterPro" id="IPR045167">
    <property type="entry name" value="Hobbit"/>
</dbReference>
<reference evidence="1 2" key="1">
    <citation type="journal article" date="2018" name="Mol. Plant">
        <title>The genome of Artemisia annua provides insight into the evolution of Asteraceae family and artemisinin biosynthesis.</title>
        <authorList>
            <person name="Shen Q."/>
            <person name="Zhang L."/>
            <person name="Liao Z."/>
            <person name="Wang S."/>
            <person name="Yan T."/>
            <person name="Shi P."/>
            <person name="Liu M."/>
            <person name="Fu X."/>
            <person name="Pan Q."/>
            <person name="Wang Y."/>
            <person name="Lv Z."/>
            <person name="Lu X."/>
            <person name="Zhang F."/>
            <person name="Jiang W."/>
            <person name="Ma Y."/>
            <person name="Chen M."/>
            <person name="Hao X."/>
            <person name="Li L."/>
            <person name="Tang Y."/>
            <person name="Lv G."/>
            <person name="Zhou Y."/>
            <person name="Sun X."/>
            <person name="Brodelius P.E."/>
            <person name="Rose J.K.C."/>
            <person name="Tang K."/>
        </authorList>
    </citation>
    <scope>NUCLEOTIDE SEQUENCE [LARGE SCALE GENOMIC DNA]</scope>
    <source>
        <strain evidence="2">cv. Huhao1</strain>
        <tissue evidence="1">Leaf</tissue>
    </source>
</reference>